<proteinExistence type="predicted"/>
<organism evidence="1 2">
    <name type="scientific">Pseudoxanthomonas winnipegensis</name>
    <dbReference type="NCBI Taxonomy" id="2480810"/>
    <lineage>
        <taxon>Bacteria</taxon>
        <taxon>Pseudomonadati</taxon>
        <taxon>Pseudomonadota</taxon>
        <taxon>Gammaproteobacteria</taxon>
        <taxon>Lysobacterales</taxon>
        <taxon>Lysobacteraceae</taxon>
        <taxon>Pseudoxanthomonas</taxon>
    </lineage>
</organism>
<dbReference type="AlphaFoldDB" id="A0A4Q8LQP2"/>
<gene>
    <name evidence="1" type="ORF">EA661_01470</name>
</gene>
<dbReference type="EMBL" id="SHMB01000001">
    <property type="protein sequence ID" value="TAA32975.1"/>
    <property type="molecule type" value="Genomic_DNA"/>
</dbReference>
<dbReference type="Proteomes" id="UP000291286">
    <property type="component" value="Unassembled WGS sequence"/>
</dbReference>
<reference evidence="1 2" key="1">
    <citation type="submission" date="2019-02" db="EMBL/GenBank/DDBJ databases">
        <title>WGS of Pseudoxanthomonas species novum from clinical isolates.</title>
        <authorList>
            <person name="Bernier A.-M."/>
            <person name="Bernard K."/>
            <person name="Vachon A."/>
        </authorList>
    </citation>
    <scope>NUCLEOTIDE SEQUENCE [LARGE SCALE GENOMIC DNA]</scope>
    <source>
        <strain evidence="1 2">NML171202</strain>
    </source>
</reference>
<evidence type="ECO:0000313" key="2">
    <source>
        <dbReference type="Proteomes" id="UP000291286"/>
    </source>
</evidence>
<comment type="caution">
    <text evidence="1">The sequence shown here is derived from an EMBL/GenBank/DDBJ whole genome shotgun (WGS) entry which is preliminary data.</text>
</comment>
<accession>A0A4Q8LQP2</accession>
<sequence length="103" mass="11873">MSVSTPPTEPGARAIVVDIQHELRWWREHYQQTGRGGFAQAEPTLKFAYDSYLLHPHERLHALWPDIHRRYALLPAHEQLGRAQAERIIAEVWQHIHGDAPAA</sequence>
<evidence type="ECO:0000313" key="1">
    <source>
        <dbReference type="EMBL" id="TAA32975.1"/>
    </source>
</evidence>
<name>A0A4Q8LQP2_9GAMM</name>
<dbReference type="RefSeq" id="WP_130515029.1">
    <property type="nucleotide sequence ID" value="NZ_SHMA01000001.1"/>
</dbReference>
<protein>
    <submittedName>
        <fullName evidence="1">Uncharacterized protein</fullName>
    </submittedName>
</protein>